<comment type="caution">
    <text evidence="2">The sequence shown here is derived from an EMBL/GenBank/DDBJ whole genome shotgun (WGS) entry which is preliminary data.</text>
</comment>
<keyword evidence="3" id="KW-1185">Reference proteome</keyword>
<dbReference type="Proteomes" id="UP000006443">
    <property type="component" value="Unassembled WGS sequence"/>
</dbReference>
<dbReference type="GO" id="GO:0035438">
    <property type="term" value="F:cyclic-di-GMP binding"/>
    <property type="evidence" value="ECO:0007669"/>
    <property type="project" value="InterPro"/>
</dbReference>
<sequence length="215" mass="24908">MLNTILKPNSPCFIVDKMDKHLCFIGGVKEPVFTIYQHVNAQYKNLGLKNGDLITVEVPTNDCVYTLRCVLDSDYRYHVHRYNLIYSETEVNKIQRRKFFRVPCSIECGFALLSDNAATVEEPIMYSAMMVDISGGGAQIEYEHDIPLNIDVILRFALPLPFEEGNYNFTVFGKIKRHNKQNNKHYIGVEFISLNEYESNIIMGFAFYKKLQQNR</sequence>
<protein>
    <submittedName>
        <fullName evidence="2">Type IV pilus assembly PilZ</fullName>
    </submittedName>
</protein>
<gene>
    <name evidence="2" type="ORF">DealDRAFT_1239</name>
</gene>
<dbReference type="STRING" id="555088.DealDRAFT_1239"/>
<accession>C0GFI0</accession>
<dbReference type="Pfam" id="PF07238">
    <property type="entry name" value="PilZ"/>
    <property type="match status" value="1"/>
</dbReference>
<evidence type="ECO:0000313" key="3">
    <source>
        <dbReference type="Proteomes" id="UP000006443"/>
    </source>
</evidence>
<dbReference type="AlphaFoldDB" id="C0GFI0"/>
<proteinExistence type="predicted"/>
<dbReference type="InterPro" id="IPR009875">
    <property type="entry name" value="PilZ_domain"/>
</dbReference>
<evidence type="ECO:0000313" key="2">
    <source>
        <dbReference type="EMBL" id="EEG77940.1"/>
    </source>
</evidence>
<dbReference type="RefSeq" id="WP_008515855.1">
    <property type="nucleotide sequence ID" value="NZ_ACJM01000005.1"/>
</dbReference>
<evidence type="ECO:0000259" key="1">
    <source>
        <dbReference type="Pfam" id="PF07238"/>
    </source>
</evidence>
<name>C0GFI0_DETAL</name>
<feature type="domain" description="PilZ" evidence="1">
    <location>
        <begin position="95"/>
        <end position="202"/>
    </location>
</feature>
<dbReference type="Gene3D" id="2.40.10.220">
    <property type="entry name" value="predicted glycosyltransferase like domains"/>
    <property type="match status" value="1"/>
</dbReference>
<dbReference type="OrthoDB" id="3493at2"/>
<organism evidence="2 3">
    <name type="scientific">Dethiobacter alkaliphilus AHT 1</name>
    <dbReference type="NCBI Taxonomy" id="555088"/>
    <lineage>
        <taxon>Bacteria</taxon>
        <taxon>Bacillati</taxon>
        <taxon>Bacillota</taxon>
        <taxon>Dethiobacteria</taxon>
        <taxon>Dethiobacterales</taxon>
        <taxon>Dethiobacteraceae</taxon>
        <taxon>Dethiobacter</taxon>
    </lineage>
</organism>
<dbReference type="SUPFAM" id="SSF141371">
    <property type="entry name" value="PilZ domain-like"/>
    <property type="match status" value="1"/>
</dbReference>
<reference evidence="2 3" key="1">
    <citation type="submission" date="2009-02" db="EMBL/GenBank/DDBJ databases">
        <title>Sequencing of the draft genome and assembly of Dethiobacter alkaliphilus AHT 1.</title>
        <authorList>
            <consortium name="US DOE Joint Genome Institute (JGI-PGF)"/>
            <person name="Lucas S."/>
            <person name="Copeland A."/>
            <person name="Lapidus A."/>
            <person name="Glavina del Rio T."/>
            <person name="Dalin E."/>
            <person name="Tice H."/>
            <person name="Bruce D."/>
            <person name="Goodwin L."/>
            <person name="Pitluck S."/>
            <person name="Larimer F."/>
            <person name="Land M.L."/>
            <person name="Hauser L."/>
            <person name="Muyzer G."/>
        </authorList>
    </citation>
    <scope>NUCLEOTIDE SEQUENCE [LARGE SCALE GENOMIC DNA]</scope>
    <source>
        <strain evidence="2 3">AHT 1</strain>
    </source>
</reference>
<dbReference type="EMBL" id="ACJM01000005">
    <property type="protein sequence ID" value="EEG77940.1"/>
    <property type="molecule type" value="Genomic_DNA"/>
</dbReference>